<accession>A0A1M4Y4M1</accession>
<evidence type="ECO:0000313" key="1">
    <source>
        <dbReference type="EMBL" id="SHF00648.1"/>
    </source>
</evidence>
<dbReference type="Proteomes" id="UP000184048">
    <property type="component" value="Unassembled WGS sequence"/>
</dbReference>
<dbReference type="EMBL" id="FQUU01000005">
    <property type="protein sequence ID" value="SHF00648.1"/>
    <property type="molecule type" value="Genomic_DNA"/>
</dbReference>
<protein>
    <submittedName>
        <fullName evidence="1">Uncharacterized protein</fullName>
    </submittedName>
</protein>
<reference evidence="1 2" key="1">
    <citation type="submission" date="2016-11" db="EMBL/GenBank/DDBJ databases">
        <authorList>
            <person name="Jaros S."/>
            <person name="Januszkiewicz K."/>
            <person name="Wedrychowicz H."/>
        </authorList>
    </citation>
    <scope>NUCLEOTIDE SEQUENCE [LARGE SCALE GENOMIC DNA]</scope>
    <source>
        <strain evidence="1 2">DSM 18119</strain>
    </source>
</reference>
<sequence length="169" mass="19671">MTFQIIRSSILLVLLTLSTRIFCQTFTLPNETVIFSFDTYNGKQVTLNKDSANKYIIYRFGTRDKIEFEFPDKSKSSWKSFTYSFYLRGGGTKNEGMDLNYIVFTNKDFKYVIYDTYFAVGNKQKIGIKVINLKTEKTTNIKGNRKTRKGTLVDFRDNSLLEIGDELFD</sequence>
<proteinExistence type="predicted"/>
<dbReference type="AlphaFoldDB" id="A0A1M4Y4M1"/>
<organism evidence="1 2">
    <name type="scientific">Flavisolibacter ginsengisoli DSM 18119</name>
    <dbReference type="NCBI Taxonomy" id="1121884"/>
    <lineage>
        <taxon>Bacteria</taxon>
        <taxon>Pseudomonadati</taxon>
        <taxon>Bacteroidota</taxon>
        <taxon>Chitinophagia</taxon>
        <taxon>Chitinophagales</taxon>
        <taxon>Chitinophagaceae</taxon>
        <taxon>Flavisolibacter</taxon>
    </lineage>
</organism>
<keyword evidence="2" id="KW-1185">Reference proteome</keyword>
<gene>
    <name evidence="1" type="ORF">SAMN02745131_01593</name>
</gene>
<name>A0A1M4Y4M1_9BACT</name>
<dbReference type="STRING" id="1121884.SAMN02745131_01593"/>
<evidence type="ECO:0000313" key="2">
    <source>
        <dbReference type="Proteomes" id="UP000184048"/>
    </source>
</evidence>